<name>A0A494XW37_9BURK</name>
<dbReference type="Proteomes" id="UP000280434">
    <property type="component" value="Unassembled WGS sequence"/>
</dbReference>
<protein>
    <submittedName>
        <fullName evidence="1">Uncharacterized protein</fullName>
    </submittedName>
</protein>
<dbReference type="AlphaFoldDB" id="A0A494XW37"/>
<dbReference type="InterPro" id="IPR006311">
    <property type="entry name" value="TAT_signal"/>
</dbReference>
<evidence type="ECO:0000313" key="1">
    <source>
        <dbReference type="EMBL" id="RKP52289.1"/>
    </source>
</evidence>
<evidence type="ECO:0000313" key="2">
    <source>
        <dbReference type="Proteomes" id="UP000280434"/>
    </source>
</evidence>
<keyword evidence="2" id="KW-1185">Reference proteome</keyword>
<sequence>MAMDVSRRRFLAGAVHLATGSVLALPFAGVWGERRVSAGDAAILLVDRALPASCAWAEQAVRHATYIAEIVEIGDDVGMLWHVRLVGTREPLIGVLRPADGFVLRGLASSAGRTVRALPMRAARAVVVRIGARPGEPSG</sequence>
<proteinExistence type="predicted"/>
<gene>
    <name evidence="1" type="ORF">D7S89_01780</name>
</gene>
<comment type="caution">
    <text evidence="1">The sequence shown here is derived from an EMBL/GenBank/DDBJ whole genome shotgun (WGS) entry which is preliminary data.</text>
</comment>
<dbReference type="PROSITE" id="PS51318">
    <property type="entry name" value="TAT"/>
    <property type="match status" value="1"/>
</dbReference>
<accession>A0A494XW37</accession>
<reference evidence="1 2" key="1">
    <citation type="submission" date="2018-10" db="EMBL/GenBank/DDBJ databases">
        <title>Paraburkholderia sp. 7MK8-2, isolated from soil.</title>
        <authorList>
            <person name="Gao Z.-H."/>
            <person name="Qiu L.-H."/>
        </authorList>
    </citation>
    <scope>NUCLEOTIDE SEQUENCE [LARGE SCALE GENOMIC DNA]</scope>
    <source>
        <strain evidence="1 2">7MK8-2</strain>
    </source>
</reference>
<dbReference type="EMBL" id="RBZV01000001">
    <property type="protein sequence ID" value="RKP52289.1"/>
    <property type="molecule type" value="Genomic_DNA"/>
</dbReference>
<organism evidence="1 2">
    <name type="scientific">Trinickia fusca</name>
    <dbReference type="NCBI Taxonomy" id="2419777"/>
    <lineage>
        <taxon>Bacteria</taxon>
        <taxon>Pseudomonadati</taxon>
        <taxon>Pseudomonadota</taxon>
        <taxon>Betaproteobacteria</taxon>
        <taxon>Burkholderiales</taxon>
        <taxon>Burkholderiaceae</taxon>
        <taxon>Trinickia</taxon>
    </lineage>
</organism>